<feature type="chain" id="PRO_5022938260" evidence="2">
    <location>
        <begin position="24"/>
        <end position="560"/>
    </location>
</feature>
<dbReference type="PROSITE" id="PS50213">
    <property type="entry name" value="FAS1"/>
    <property type="match status" value="1"/>
</dbReference>
<dbReference type="SUPFAM" id="SSF82153">
    <property type="entry name" value="FAS1 domain"/>
    <property type="match status" value="2"/>
</dbReference>
<dbReference type="STRING" id="230819.A0A5C3KVA9"/>
<evidence type="ECO:0000313" key="4">
    <source>
        <dbReference type="EMBL" id="TFK24599.1"/>
    </source>
</evidence>
<proteinExistence type="predicted"/>
<dbReference type="Pfam" id="PF02469">
    <property type="entry name" value="Fasciclin"/>
    <property type="match status" value="2"/>
</dbReference>
<dbReference type="SMART" id="SM00554">
    <property type="entry name" value="FAS1"/>
    <property type="match status" value="1"/>
</dbReference>
<keyword evidence="2" id="KW-0732">Signal</keyword>
<dbReference type="PANTHER" id="PTHR10900:SF77">
    <property type="entry name" value="FI19380P1"/>
    <property type="match status" value="1"/>
</dbReference>
<feature type="region of interest" description="Disordered" evidence="1">
    <location>
        <begin position="513"/>
        <end position="560"/>
    </location>
</feature>
<feature type="compositionally biased region" description="Low complexity" evidence="1">
    <location>
        <begin position="36"/>
        <end position="55"/>
    </location>
</feature>
<sequence>MYLTSLPLSLAVAALPFLTTSNGQLSSSQPGGGGESLSTSATSSAASGEPSASSTPGGGGGSSSGGFLQEYLVHLNNTGYTSLSSALQQANQTESGQQWLGQLADGNWTVFAPGNDAFSRVPGEISSNATLLADCLSYHYVYGDLHNTTLAAGAGAGGGGGGGGSCTASQSQQCTATSQNAGGGGSGGMMSSTETQGSPTTSQAGGGGSTAPTASNYFIDKRISNPQFLQQDNSSSGIQLLGGPGSTVGRTTLSSPQFVQLEGNKSQVLAWVRSSPEENFRVLNQKSAQNGSDTVYVRNATQWRNLVIADVTDVFLPPGNITSAINGTDNGQFLNYLAQAQVPTANGTNGTGVEALQQARGFTLFYPNDDSLSGDAQSTLQQLQQNPEQYQSFLENHYINGSTVYGPTLLELASNASSGGETTTYTSDAGQYFSFSSNDTGLFVSAGNDTSAQVVRSDIFVENGVVHLIDRVLYQTANNAAAASSAFFFASSAATNSATDTDFIIFPVPTNSGGTGQSMSSESQSQSQSETSSSSSATSSSAAESPPTASGFRFNRALRW</sequence>
<keyword evidence="5" id="KW-1185">Reference proteome</keyword>
<protein>
    <submittedName>
        <fullName evidence="4">Fasciclin-domain-containing protein</fullName>
    </submittedName>
</protein>
<feature type="compositionally biased region" description="Low complexity" evidence="1">
    <location>
        <begin position="189"/>
        <end position="203"/>
    </location>
</feature>
<evidence type="ECO:0000256" key="1">
    <source>
        <dbReference type="SAM" id="MobiDB-lite"/>
    </source>
</evidence>
<evidence type="ECO:0000259" key="3">
    <source>
        <dbReference type="PROSITE" id="PS50213"/>
    </source>
</evidence>
<evidence type="ECO:0000313" key="5">
    <source>
        <dbReference type="Proteomes" id="UP000307440"/>
    </source>
</evidence>
<name>A0A5C3KVA9_COPMA</name>
<dbReference type="OrthoDB" id="286301at2759"/>
<dbReference type="InterPro" id="IPR036378">
    <property type="entry name" value="FAS1_dom_sf"/>
</dbReference>
<accession>A0A5C3KVA9</accession>
<feature type="compositionally biased region" description="Polar residues" evidence="1">
    <location>
        <begin position="229"/>
        <end position="238"/>
    </location>
</feature>
<feature type="region of interest" description="Disordered" evidence="1">
    <location>
        <begin position="229"/>
        <end position="252"/>
    </location>
</feature>
<feature type="signal peptide" evidence="2">
    <location>
        <begin position="1"/>
        <end position="23"/>
    </location>
</feature>
<feature type="region of interest" description="Disordered" evidence="1">
    <location>
        <begin position="175"/>
        <end position="215"/>
    </location>
</feature>
<reference evidence="4 5" key="1">
    <citation type="journal article" date="2019" name="Nat. Ecol. Evol.">
        <title>Megaphylogeny resolves global patterns of mushroom evolution.</title>
        <authorList>
            <person name="Varga T."/>
            <person name="Krizsan K."/>
            <person name="Foldi C."/>
            <person name="Dima B."/>
            <person name="Sanchez-Garcia M."/>
            <person name="Sanchez-Ramirez S."/>
            <person name="Szollosi G.J."/>
            <person name="Szarkandi J.G."/>
            <person name="Papp V."/>
            <person name="Albert L."/>
            <person name="Andreopoulos W."/>
            <person name="Angelini C."/>
            <person name="Antonin V."/>
            <person name="Barry K.W."/>
            <person name="Bougher N.L."/>
            <person name="Buchanan P."/>
            <person name="Buyck B."/>
            <person name="Bense V."/>
            <person name="Catcheside P."/>
            <person name="Chovatia M."/>
            <person name="Cooper J."/>
            <person name="Damon W."/>
            <person name="Desjardin D."/>
            <person name="Finy P."/>
            <person name="Geml J."/>
            <person name="Haridas S."/>
            <person name="Hughes K."/>
            <person name="Justo A."/>
            <person name="Karasinski D."/>
            <person name="Kautmanova I."/>
            <person name="Kiss B."/>
            <person name="Kocsube S."/>
            <person name="Kotiranta H."/>
            <person name="LaButti K.M."/>
            <person name="Lechner B.E."/>
            <person name="Liimatainen K."/>
            <person name="Lipzen A."/>
            <person name="Lukacs Z."/>
            <person name="Mihaltcheva S."/>
            <person name="Morgado L.N."/>
            <person name="Niskanen T."/>
            <person name="Noordeloos M.E."/>
            <person name="Ohm R.A."/>
            <person name="Ortiz-Santana B."/>
            <person name="Ovrebo C."/>
            <person name="Racz N."/>
            <person name="Riley R."/>
            <person name="Savchenko A."/>
            <person name="Shiryaev A."/>
            <person name="Soop K."/>
            <person name="Spirin V."/>
            <person name="Szebenyi C."/>
            <person name="Tomsovsky M."/>
            <person name="Tulloss R.E."/>
            <person name="Uehling J."/>
            <person name="Grigoriev I.V."/>
            <person name="Vagvolgyi C."/>
            <person name="Papp T."/>
            <person name="Martin F.M."/>
            <person name="Miettinen O."/>
            <person name="Hibbett D.S."/>
            <person name="Nagy L.G."/>
        </authorList>
    </citation>
    <scope>NUCLEOTIDE SEQUENCE [LARGE SCALE GENOMIC DNA]</scope>
    <source>
        <strain evidence="4 5">CBS 121175</strain>
    </source>
</reference>
<feature type="compositionally biased region" description="Low complexity" evidence="1">
    <location>
        <begin position="517"/>
        <end position="551"/>
    </location>
</feature>
<dbReference type="PANTHER" id="PTHR10900">
    <property type="entry name" value="PERIOSTIN-RELATED"/>
    <property type="match status" value="1"/>
</dbReference>
<organism evidence="4 5">
    <name type="scientific">Coprinopsis marcescibilis</name>
    <name type="common">Agaric fungus</name>
    <name type="synonym">Psathyrella marcescibilis</name>
    <dbReference type="NCBI Taxonomy" id="230819"/>
    <lineage>
        <taxon>Eukaryota</taxon>
        <taxon>Fungi</taxon>
        <taxon>Dikarya</taxon>
        <taxon>Basidiomycota</taxon>
        <taxon>Agaricomycotina</taxon>
        <taxon>Agaricomycetes</taxon>
        <taxon>Agaricomycetidae</taxon>
        <taxon>Agaricales</taxon>
        <taxon>Agaricineae</taxon>
        <taxon>Psathyrellaceae</taxon>
        <taxon>Coprinopsis</taxon>
    </lineage>
</organism>
<dbReference type="Proteomes" id="UP000307440">
    <property type="component" value="Unassembled WGS sequence"/>
</dbReference>
<dbReference type="Gene3D" id="2.30.180.10">
    <property type="entry name" value="FAS1 domain"/>
    <property type="match status" value="2"/>
</dbReference>
<dbReference type="EMBL" id="ML210198">
    <property type="protein sequence ID" value="TFK24599.1"/>
    <property type="molecule type" value="Genomic_DNA"/>
</dbReference>
<gene>
    <name evidence="4" type="ORF">FA15DRAFT_669470</name>
</gene>
<evidence type="ECO:0000256" key="2">
    <source>
        <dbReference type="SAM" id="SignalP"/>
    </source>
</evidence>
<dbReference type="AlphaFoldDB" id="A0A5C3KVA9"/>
<feature type="region of interest" description="Disordered" evidence="1">
    <location>
        <begin position="24"/>
        <end position="63"/>
    </location>
</feature>
<dbReference type="InterPro" id="IPR000782">
    <property type="entry name" value="FAS1_domain"/>
</dbReference>
<dbReference type="InterPro" id="IPR050904">
    <property type="entry name" value="Adhesion/Biosynth-related"/>
</dbReference>
<feature type="domain" description="FAS1" evidence="3">
    <location>
        <begin position="318"/>
        <end position="473"/>
    </location>
</feature>